<gene>
    <name evidence="2" type="ORF">HDF12_002341</name>
</gene>
<organism evidence="2 3">
    <name type="scientific">Tunturiibacter lichenicola</name>
    <dbReference type="NCBI Taxonomy" id="2051959"/>
    <lineage>
        <taxon>Bacteria</taxon>
        <taxon>Pseudomonadati</taxon>
        <taxon>Acidobacteriota</taxon>
        <taxon>Terriglobia</taxon>
        <taxon>Terriglobales</taxon>
        <taxon>Acidobacteriaceae</taxon>
        <taxon>Tunturiibacter</taxon>
    </lineage>
</organism>
<accession>A0A7Y9NM99</accession>
<feature type="region of interest" description="Disordered" evidence="1">
    <location>
        <begin position="1"/>
        <end position="49"/>
    </location>
</feature>
<proteinExistence type="predicted"/>
<evidence type="ECO:0000256" key="1">
    <source>
        <dbReference type="SAM" id="MobiDB-lite"/>
    </source>
</evidence>
<reference evidence="2 3" key="1">
    <citation type="submission" date="2020-07" db="EMBL/GenBank/DDBJ databases">
        <title>Genomic Encyclopedia of Type Strains, Phase IV (KMG-V): Genome sequencing to study the core and pangenomes of soil and plant-associated prokaryotes.</title>
        <authorList>
            <person name="Whitman W."/>
        </authorList>
    </citation>
    <scope>NUCLEOTIDE SEQUENCE [LARGE SCALE GENOMIC DNA]</scope>
    <source>
        <strain evidence="2 3">M8UP30</strain>
    </source>
</reference>
<evidence type="ECO:0000313" key="2">
    <source>
        <dbReference type="EMBL" id="NYF51976.1"/>
    </source>
</evidence>
<comment type="caution">
    <text evidence="2">The sequence shown here is derived from an EMBL/GenBank/DDBJ whole genome shotgun (WGS) entry which is preliminary data.</text>
</comment>
<evidence type="ECO:0000313" key="3">
    <source>
        <dbReference type="Proteomes" id="UP000534186"/>
    </source>
</evidence>
<protein>
    <submittedName>
        <fullName evidence="2">Uncharacterized protein</fullName>
    </submittedName>
</protein>
<dbReference type="AlphaFoldDB" id="A0A7Y9NM99"/>
<sequence>MTGGSEGITQYGAAKVSTRTRQKNPHYSSRSSPTTRNPNRALPKPNLTR</sequence>
<dbReference type="Proteomes" id="UP000534186">
    <property type="component" value="Unassembled WGS sequence"/>
</dbReference>
<dbReference type="EMBL" id="JACCCV010000001">
    <property type="protein sequence ID" value="NYF51976.1"/>
    <property type="molecule type" value="Genomic_DNA"/>
</dbReference>
<name>A0A7Y9NM99_9BACT</name>
<feature type="compositionally biased region" description="Polar residues" evidence="1">
    <location>
        <begin position="25"/>
        <end position="38"/>
    </location>
</feature>